<dbReference type="Proteomes" id="UP000319516">
    <property type="component" value="Unassembled WGS sequence"/>
</dbReference>
<gene>
    <name evidence="1" type="ORF">FB467_1076</name>
</gene>
<proteinExistence type="predicted"/>
<evidence type="ECO:0000313" key="1">
    <source>
        <dbReference type="EMBL" id="TQL49978.1"/>
    </source>
</evidence>
<name>A0A542YPE4_9MICO</name>
<sequence>MWIDQVKAELRKGPERALPPPEQAAEVLRGLMATVPHPLADRIGPVWTSVHTREQLGLNTRQALDSRRRSGSVLGVRASTGEVFYPLSQFRITHGTVEVRPGLVAMFKASVTRIPGR</sequence>
<protein>
    <submittedName>
        <fullName evidence="1">Uncharacterized protein</fullName>
    </submittedName>
</protein>
<dbReference type="EMBL" id="VFOP01000001">
    <property type="protein sequence ID" value="TQL49978.1"/>
    <property type="molecule type" value="Genomic_DNA"/>
</dbReference>
<organism evidence="1 2">
    <name type="scientific">Ornithinicoccus hortensis</name>
    <dbReference type="NCBI Taxonomy" id="82346"/>
    <lineage>
        <taxon>Bacteria</taxon>
        <taxon>Bacillati</taxon>
        <taxon>Actinomycetota</taxon>
        <taxon>Actinomycetes</taxon>
        <taxon>Micrococcales</taxon>
        <taxon>Intrasporangiaceae</taxon>
        <taxon>Ornithinicoccus</taxon>
    </lineage>
</organism>
<keyword evidence="2" id="KW-1185">Reference proteome</keyword>
<reference evidence="1 2" key="1">
    <citation type="submission" date="2019-06" db="EMBL/GenBank/DDBJ databases">
        <title>Sequencing the genomes of 1000 actinobacteria strains.</title>
        <authorList>
            <person name="Klenk H.-P."/>
        </authorList>
    </citation>
    <scope>NUCLEOTIDE SEQUENCE [LARGE SCALE GENOMIC DNA]</scope>
    <source>
        <strain evidence="1 2">DSM 12335</strain>
    </source>
</reference>
<dbReference type="AlphaFoldDB" id="A0A542YPE4"/>
<dbReference type="RefSeq" id="WP_141784178.1">
    <property type="nucleotide sequence ID" value="NZ_BAAAIK010000004.1"/>
</dbReference>
<evidence type="ECO:0000313" key="2">
    <source>
        <dbReference type="Proteomes" id="UP000319516"/>
    </source>
</evidence>
<comment type="caution">
    <text evidence="1">The sequence shown here is derived from an EMBL/GenBank/DDBJ whole genome shotgun (WGS) entry which is preliminary data.</text>
</comment>
<accession>A0A542YPE4</accession>